<dbReference type="GO" id="GO:0005789">
    <property type="term" value="C:endoplasmic reticulum membrane"/>
    <property type="evidence" value="ECO:0007669"/>
    <property type="project" value="UniProtKB-SubCell"/>
</dbReference>
<dbReference type="GO" id="GO:0030127">
    <property type="term" value="C:COPII vesicle coat"/>
    <property type="evidence" value="ECO:0007669"/>
    <property type="project" value="InterPro"/>
</dbReference>
<dbReference type="PANTHER" id="PTHR13803">
    <property type="entry name" value="SEC24-RELATED PROTEIN"/>
    <property type="match status" value="1"/>
</dbReference>
<dbReference type="Pfam" id="PF00626">
    <property type="entry name" value="Gelsolin"/>
    <property type="match status" value="1"/>
</dbReference>
<dbReference type="CDD" id="cd01479">
    <property type="entry name" value="Sec24-like"/>
    <property type="match status" value="1"/>
</dbReference>
<name>A0A1E7FHB2_9STRA</name>
<dbReference type="FunCoup" id="A0A1E7FHB2">
    <property type="interactions" value="306"/>
</dbReference>
<dbReference type="Gene3D" id="2.30.30.380">
    <property type="entry name" value="Zn-finger domain of Sec23/24"/>
    <property type="match status" value="1"/>
</dbReference>
<dbReference type="SUPFAM" id="SSF81995">
    <property type="entry name" value="beta-sandwich domain of Sec23/24"/>
    <property type="match status" value="1"/>
</dbReference>
<evidence type="ECO:0000256" key="4">
    <source>
        <dbReference type="ARBA" id="ARBA00008334"/>
    </source>
</evidence>
<evidence type="ECO:0000259" key="13">
    <source>
        <dbReference type="Pfam" id="PF00626"/>
    </source>
</evidence>
<dbReference type="InterPro" id="IPR007123">
    <property type="entry name" value="Gelsolin-like_dom"/>
</dbReference>
<dbReference type="InterPro" id="IPR050550">
    <property type="entry name" value="SEC23_SEC24_subfamily"/>
</dbReference>
<gene>
    <name evidence="18" type="ORF">FRACYDRAFT_260919</name>
</gene>
<dbReference type="InterPro" id="IPR041742">
    <property type="entry name" value="Sec24-like_trunk_dom"/>
</dbReference>
<keyword evidence="6" id="KW-0963">Cytoplasm</keyword>
<feature type="domain" description="Sec23/Sec24 trunk" evidence="15">
    <location>
        <begin position="318"/>
        <end position="553"/>
    </location>
</feature>
<evidence type="ECO:0000256" key="11">
    <source>
        <dbReference type="ARBA" id="ARBA00023136"/>
    </source>
</evidence>
<feature type="compositionally biased region" description="Pro residues" evidence="12">
    <location>
        <begin position="101"/>
        <end position="135"/>
    </location>
</feature>
<feature type="region of interest" description="Disordered" evidence="12">
    <location>
        <begin position="1"/>
        <end position="172"/>
    </location>
</feature>
<dbReference type="OrthoDB" id="49016at2759"/>
<keyword evidence="10" id="KW-0333">Golgi apparatus</keyword>
<feature type="compositionally biased region" description="Pro residues" evidence="12">
    <location>
        <begin position="1102"/>
        <end position="1121"/>
    </location>
</feature>
<feature type="compositionally biased region" description="Pro residues" evidence="12">
    <location>
        <begin position="1"/>
        <end position="10"/>
    </location>
</feature>
<dbReference type="InParanoid" id="A0A1E7FHB2"/>
<feature type="compositionally biased region" description="Pro residues" evidence="12">
    <location>
        <begin position="17"/>
        <end position="34"/>
    </location>
</feature>
<dbReference type="GO" id="GO:0006886">
    <property type="term" value="P:intracellular protein transport"/>
    <property type="evidence" value="ECO:0007669"/>
    <property type="project" value="InterPro"/>
</dbReference>
<dbReference type="InterPro" id="IPR036465">
    <property type="entry name" value="vWFA_dom_sf"/>
</dbReference>
<dbReference type="SUPFAM" id="SSF82919">
    <property type="entry name" value="Zn-finger domain of Sec23/24"/>
    <property type="match status" value="1"/>
</dbReference>
<feature type="compositionally biased region" description="Pro residues" evidence="12">
    <location>
        <begin position="993"/>
        <end position="1019"/>
    </location>
</feature>
<keyword evidence="9" id="KW-0653">Protein transport</keyword>
<dbReference type="EMBL" id="KV784357">
    <property type="protein sequence ID" value="OEU17559.1"/>
    <property type="molecule type" value="Genomic_DNA"/>
</dbReference>
<dbReference type="InterPro" id="IPR036180">
    <property type="entry name" value="Gelsolin-like_dom_sf"/>
</dbReference>
<dbReference type="InterPro" id="IPR006895">
    <property type="entry name" value="Znf_Sec23_Sec24"/>
</dbReference>
<feature type="compositionally biased region" description="Low complexity" evidence="12">
    <location>
        <begin position="1068"/>
        <end position="1083"/>
    </location>
</feature>
<keyword evidence="19" id="KW-1185">Reference proteome</keyword>
<dbReference type="InterPro" id="IPR012990">
    <property type="entry name" value="Beta-sandwich_Sec23_24"/>
</dbReference>
<accession>A0A1E7FHB2</accession>
<evidence type="ECO:0000259" key="15">
    <source>
        <dbReference type="Pfam" id="PF04811"/>
    </source>
</evidence>
<evidence type="ECO:0000256" key="7">
    <source>
        <dbReference type="ARBA" id="ARBA00022824"/>
    </source>
</evidence>
<dbReference type="InterPro" id="IPR029006">
    <property type="entry name" value="ADF-H/Gelsolin-like_dom_sf"/>
</dbReference>
<evidence type="ECO:0000259" key="14">
    <source>
        <dbReference type="Pfam" id="PF04810"/>
    </source>
</evidence>
<evidence type="ECO:0000256" key="12">
    <source>
        <dbReference type="SAM" id="MobiDB-lite"/>
    </source>
</evidence>
<feature type="compositionally biased region" description="Low complexity" evidence="12">
    <location>
        <begin position="1044"/>
        <end position="1060"/>
    </location>
</feature>
<dbReference type="InterPro" id="IPR036175">
    <property type="entry name" value="Sec23/24_helical_dom_sf"/>
</dbReference>
<feature type="domain" description="Gelsolin-like" evidence="13">
    <location>
        <begin position="809"/>
        <end position="860"/>
    </location>
</feature>
<dbReference type="KEGG" id="fcy:FRACYDRAFT_260919"/>
<evidence type="ECO:0000313" key="19">
    <source>
        <dbReference type="Proteomes" id="UP000095751"/>
    </source>
</evidence>
<dbReference type="Pfam" id="PF04811">
    <property type="entry name" value="Sec23_trunk"/>
    <property type="match status" value="1"/>
</dbReference>
<dbReference type="Pfam" id="PF04810">
    <property type="entry name" value="zf-Sec23_Sec24"/>
    <property type="match status" value="1"/>
</dbReference>
<dbReference type="SUPFAM" id="SSF53300">
    <property type="entry name" value="vWA-like"/>
    <property type="match status" value="1"/>
</dbReference>
<feature type="compositionally biased region" description="Pro residues" evidence="12">
    <location>
        <begin position="971"/>
        <end position="984"/>
    </location>
</feature>
<keyword evidence="5" id="KW-0813">Transport</keyword>
<evidence type="ECO:0000259" key="16">
    <source>
        <dbReference type="Pfam" id="PF04815"/>
    </source>
</evidence>
<protein>
    <submittedName>
        <fullName evidence="18">Sec23_trunk-domain-containing protein</fullName>
    </submittedName>
</protein>
<dbReference type="PANTHER" id="PTHR13803:SF39">
    <property type="entry name" value="SECRETORY 24AB, ISOFORM A"/>
    <property type="match status" value="1"/>
</dbReference>
<evidence type="ECO:0000256" key="5">
    <source>
        <dbReference type="ARBA" id="ARBA00022448"/>
    </source>
</evidence>
<dbReference type="SUPFAM" id="SSF81811">
    <property type="entry name" value="Helical domain of Sec23/24"/>
    <property type="match status" value="1"/>
</dbReference>
<feature type="region of interest" description="Disordered" evidence="12">
    <location>
        <begin position="937"/>
        <end position="1121"/>
    </location>
</feature>
<dbReference type="Gene3D" id="3.40.50.410">
    <property type="entry name" value="von Willebrand factor, type A domain"/>
    <property type="match status" value="1"/>
</dbReference>
<evidence type="ECO:0000256" key="1">
    <source>
        <dbReference type="ARBA" id="ARBA00004394"/>
    </source>
</evidence>
<dbReference type="GO" id="GO:0000139">
    <property type="term" value="C:Golgi membrane"/>
    <property type="evidence" value="ECO:0007669"/>
    <property type="project" value="UniProtKB-SubCell"/>
</dbReference>
<feature type="domain" description="Zinc finger Sec23/Sec24-type" evidence="14">
    <location>
        <begin position="243"/>
        <end position="281"/>
    </location>
</feature>
<dbReference type="Gene3D" id="3.40.20.10">
    <property type="entry name" value="Severin"/>
    <property type="match status" value="1"/>
</dbReference>
<comment type="similarity">
    <text evidence="4">Belongs to the SEC23/SEC24 family. SEC24 subfamily.</text>
</comment>
<sequence>MVFPPPPPPNNSNQFRAPPPPGSGGGFAPPPPPGGNIGGGFAPPPPPGGGGGGFRAPPPPGNGGFALLRLLGVGNMSFQPPAPPGGLAAPPQPGGQFGGPPGGPPPAPGQFQPPAPGMFQAPGPPAGPGAPPPPSQQYQQQPPMMQGRGVPGSAPIPQPPGGMGHGMAPGLQQSHQSNVYQENIDFNITIPERFFRLTCDKIPATNNIAMAAKVPLGGVVRPLAPCPDGEDEVDTIQPGSAGIIRCKRCRTYVNAFVHWLEHGRSWRCNICAQVNTTPSAYFCHLDDEGFRRDRFERPELSKSVVEFIAPAEYMVRPPQEPTYFFVLDVSAQAVHSGMLECAANAIKRSLDDLPGGKRTKIGFITFDNSVHYFNLAPDLAQPQMLVVSSLKELFVPLPDSLLVNLTESRTVIDTFLDSLPEMFTKNPAPGLSCLGPALKAAFTVMKQVGGKMVVFQSVQPNLGDGSLKPRENPSLMGTGAEVKLLRSDSEWYKDTAVEFSRQQISVDMFLFPYSYMDIASLGDLPKYSAGSLHSYVMFNLEKDGPRFEEQVHKTLTQNTAFEAVLRTRVTKGMRITNYYGNFYIRGADLMALPNVNSDSVFGFDLSHDGENLASNYVTVQSALLYTNGHGQRRIRVMTQAFPTTTLTSELVNSVDVFATCNLIAKQAIDVTLKTTLDNARMRMQQICVDLIRAAKGGDRRTISGYAVPQAPQSNEDEDDSIPTSLELFPLYTLALMKNVAFRGGTDVHPDERSQAFFNINQMWLCKSKAFIYPPLFSLHDMEPSAGHPTEDNADDTPEESFAGRNRVLLPSALPLTIDSLSSDGIYLVDNGIEFFLWIGREANSNFVNSLFGVPSLENVEPVLNLDNGDEFSTQLGNIISALRDDDADPFSVSSKITVVKEGDQHMEARFFWFMVEDRASFQGGTFSYEDFMNFVQNPNAGHGGAPPGPGGPMQGRGGPMPPQRQQQYGQGPPPPGGPPAPMPPQQHQQYGQGPPPPGRGPMPPQQQYGGPPPPGPPAPMQGRGPMPPQQQQFGGPPGGPPQPAYGQAPMPPQQQQYGQQPPQPAPPQQYSQQPAPPQQQQQYAPPPAPPKPRAQNGNARRAPPPPPRGRGPPPPPPPPPR</sequence>
<proteinExistence type="inferred from homology"/>
<feature type="domain" description="Sec23/Sec24 beta-sandwich" evidence="17">
    <location>
        <begin position="560"/>
        <end position="644"/>
    </location>
</feature>
<dbReference type="InterPro" id="IPR006900">
    <property type="entry name" value="Sec23/24_helical_dom"/>
</dbReference>
<reference evidence="18 19" key="1">
    <citation type="submission" date="2016-09" db="EMBL/GenBank/DDBJ databases">
        <title>Extensive genetic diversity and differential bi-allelic expression allows diatom success in the polar Southern Ocean.</title>
        <authorList>
            <consortium name="DOE Joint Genome Institute"/>
            <person name="Mock T."/>
            <person name="Otillar R.P."/>
            <person name="Strauss J."/>
            <person name="Dupont C."/>
            <person name="Frickenhaus S."/>
            <person name="Maumus F."/>
            <person name="Mcmullan M."/>
            <person name="Sanges R."/>
            <person name="Schmutz J."/>
            <person name="Toseland A."/>
            <person name="Valas R."/>
            <person name="Veluchamy A."/>
            <person name="Ward B.J."/>
            <person name="Allen A."/>
            <person name="Barry K."/>
            <person name="Falciatore A."/>
            <person name="Ferrante M."/>
            <person name="Fortunato A.E."/>
            <person name="Gloeckner G."/>
            <person name="Gruber A."/>
            <person name="Hipkin R."/>
            <person name="Janech M."/>
            <person name="Kroth P."/>
            <person name="Leese F."/>
            <person name="Lindquist E."/>
            <person name="Lyon B.R."/>
            <person name="Martin J."/>
            <person name="Mayer C."/>
            <person name="Parker M."/>
            <person name="Quesneville H."/>
            <person name="Raymond J."/>
            <person name="Uhlig C."/>
            <person name="Valentin K.U."/>
            <person name="Worden A.Z."/>
            <person name="Armbrust E.V."/>
            <person name="Bowler C."/>
            <person name="Green B."/>
            <person name="Moulton V."/>
            <person name="Van Oosterhout C."/>
            <person name="Grigoriev I."/>
        </authorList>
    </citation>
    <scope>NUCLEOTIDE SEQUENCE [LARGE SCALE GENOMIC DNA]</scope>
    <source>
        <strain evidence="18 19">CCMP1102</strain>
    </source>
</reference>
<comment type="subcellular location">
    <subcellularLocation>
        <location evidence="2">Cytoplasm</location>
    </subcellularLocation>
    <subcellularLocation>
        <location evidence="3">Endoplasmic reticulum membrane</location>
    </subcellularLocation>
    <subcellularLocation>
        <location evidence="1">Golgi apparatus membrane</location>
    </subcellularLocation>
</comment>
<dbReference type="GO" id="GO:0008270">
    <property type="term" value="F:zinc ion binding"/>
    <property type="evidence" value="ECO:0007669"/>
    <property type="project" value="InterPro"/>
</dbReference>
<dbReference type="Pfam" id="PF08033">
    <property type="entry name" value="Sec23_BS"/>
    <property type="match status" value="1"/>
</dbReference>
<evidence type="ECO:0000256" key="3">
    <source>
        <dbReference type="ARBA" id="ARBA00004586"/>
    </source>
</evidence>
<keyword evidence="7" id="KW-0256">Endoplasmic reticulum</keyword>
<evidence type="ECO:0000256" key="6">
    <source>
        <dbReference type="ARBA" id="ARBA00022490"/>
    </source>
</evidence>
<evidence type="ECO:0000256" key="8">
    <source>
        <dbReference type="ARBA" id="ARBA00022892"/>
    </source>
</evidence>
<keyword evidence="8" id="KW-0931">ER-Golgi transport</keyword>
<feature type="domain" description="Sec23/Sec24 helical" evidence="16">
    <location>
        <begin position="655"/>
        <end position="764"/>
    </location>
</feature>
<organism evidence="18 19">
    <name type="scientific">Fragilariopsis cylindrus CCMP1102</name>
    <dbReference type="NCBI Taxonomy" id="635003"/>
    <lineage>
        <taxon>Eukaryota</taxon>
        <taxon>Sar</taxon>
        <taxon>Stramenopiles</taxon>
        <taxon>Ochrophyta</taxon>
        <taxon>Bacillariophyta</taxon>
        <taxon>Bacillariophyceae</taxon>
        <taxon>Bacillariophycidae</taxon>
        <taxon>Bacillariales</taxon>
        <taxon>Bacillariaceae</taxon>
        <taxon>Fragilariopsis</taxon>
    </lineage>
</organism>
<dbReference type="InterPro" id="IPR036174">
    <property type="entry name" value="Znf_Sec23_Sec24_sf"/>
</dbReference>
<dbReference type="Gene3D" id="1.20.120.730">
    <property type="entry name" value="Sec23/Sec24 helical domain"/>
    <property type="match status" value="1"/>
</dbReference>
<evidence type="ECO:0000313" key="18">
    <source>
        <dbReference type="EMBL" id="OEU17559.1"/>
    </source>
</evidence>
<keyword evidence="11" id="KW-0472">Membrane</keyword>
<dbReference type="InterPro" id="IPR006896">
    <property type="entry name" value="Sec23/24_trunk_dom"/>
</dbReference>
<dbReference type="GO" id="GO:0070971">
    <property type="term" value="C:endoplasmic reticulum exit site"/>
    <property type="evidence" value="ECO:0007669"/>
    <property type="project" value="TreeGrafter"/>
</dbReference>
<dbReference type="SUPFAM" id="SSF82754">
    <property type="entry name" value="C-terminal, gelsolin-like domain of Sec23/24"/>
    <property type="match status" value="1"/>
</dbReference>
<feature type="compositionally biased region" description="Low complexity" evidence="12">
    <location>
        <begin position="1020"/>
        <end position="1034"/>
    </location>
</feature>
<evidence type="ECO:0000259" key="17">
    <source>
        <dbReference type="Pfam" id="PF08033"/>
    </source>
</evidence>
<dbReference type="Proteomes" id="UP000095751">
    <property type="component" value="Unassembled WGS sequence"/>
</dbReference>
<dbReference type="AlphaFoldDB" id="A0A1E7FHB2"/>
<feature type="compositionally biased region" description="Gly residues" evidence="12">
    <location>
        <begin position="941"/>
        <end position="958"/>
    </location>
</feature>
<evidence type="ECO:0000256" key="2">
    <source>
        <dbReference type="ARBA" id="ARBA00004496"/>
    </source>
</evidence>
<dbReference type="Pfam" id="PF04815">
    <property type="entry name" value="Sec23_helical"/>
    <property type="match status" value="1"/>
</dbReference>
<evidence type="ECO:0000256" key="9">
    <source>
        <dbReference type="ARBA" id="ARBA00022927"/>
    </source>
</evidence>
<evidence type="ECO:0000256" key="10">
    <source>
        <dbReference type="ARBA" id="ARBA00023034"/>
    </source>
</evidence>
<feature type="compositionally biased region" description="Low complexity" evidence="12">
    <location>
        <begin position="136"/>
        <end position="152"/>
    </location>
</feature>
<dbReference type="Gene3D" id="2.60.40.1670">
    <property type="entry name" value="beta-sandwich domain of Sec23/24"/>
    <property type="match status" value="1"/>
</dbReference>
<dbReference type="GO" id="GO:0090110">
    <property type="term" value="P:COPII-coated vesicle cargo loading"/>
    <property type="evidence" value="ECO:0007669"/>
    <property type="project" value="TreeGrafter"/>
</dbReference>
<dbReference type="GO" id="GO:0000149">
    <property type="term" value="F:SNARE binding"/>
    <property type="evidence" value="ECO:0007669"/>
    <property type="project" value="TreeGrafter"/>
</dbReference>